<evidence type="ECO:0000259" key="3">
    <source>
        <dbReference type="Pfam" id="PF01989"/>
    </source>
</evidence>
<dbReference type="EMBL" id="LNQE01001736">
    <property type="protein sequence ID" value="KUG10844.1"/>
    <property type="molecule type" value="Genomic_DNA"/>
</dbReference>
<dbReference type="PANTHER" id="PTHR36577:SF3">
    <property type="entry name" value="DUF521 DOMAIN PROTEIN (AFU_ORTHOLOGUE AFUA_6G00490)"/>
    <property type="match status" value="1"/>
</dbReference>
<dbReference type="PANTHER" id="PTHR36577">
    <property type="entry name" value="DUF521 DOMAIN PROTEIN (AFU_ORTHOLOGUE AFUA_6G00490)"/>
    <property type="match status" value="1"/>
</dbReference>
<evidence type="ECO:0000256" key="2">
    <source>
        <dbReference type="ARBA" id="ARBA00023239"/>
    </source>
</evidence>
<dbReference type="CDD" id="cd01356">
    <property type="entry name" value="AcnX_swivel"/>
    <property type="match status" value="1"/>
</dbReference>
<proteinExistence type="inferred from homology"/>
<reference evidence="4" key="1">
    <citation type="journal article" date="2015" name="Proc. Natl. Acad. Sci. U.S.A.">
        <title>Networks of energetic and metabolic interactions define dynamics in microbial communities.</title>
        <authorList>
            <person name="Embree M."/>
            <person name="Liu J.K."/>
            <person name="Al-Bassam M.M."/>
            <person name="Zengler K."/>
        </authorList>
    </citation>
    <scope>NUCLEOTIDE SEQUENCE</scope>
</reference>
<dbReference type="AlphaFoldDB" id="A0A0W8EQL2"/>
<keyword evidence="2" id="KW-0456">Lyase</keyword>
<dbReference type="SUPFAM" id="SSF52016">
    <property type="entry name" value="LeuD/IlvD-like"/>
    <property type="match status" value="1"/>
</dbReference>
<keyword evidence="1" id="KW-0414">Isoprene biosynthesis</keyword>
<gene>
    <name evidence="4" type="ORF">ASZ90_016517</name>
</gene>
<dbReference type="InterPro" id="IPR002840">
    <property type="entry name" value="PMDh-S-like_dom"/>
</dbReference>
<dbReference type="InterPro" id="IPR020794">
    <property type="entry name" value="PMDh_S"/>
</dbReference>
<organism evidence="4">
    <name type="scientific">hydrocarbon metagenome</name>
    <dbReference type="NCBI Taxonomy" id="938273"/>
    <lineage>
        <taxon>unclassified sequences</taxon>
        <taxon>metagenomes</taxon>
        <taxon>ecological metagenomes</taxon>
    </lineage>
</organism>
<dbReference type="Gene3D" id="3.50.30.10">
    <property type="entry name" value="Phosphohistidine domain"/>
    <property type="match status" value="1"/>
</dbReference>
<dbReference type="InterPro" id="IPR012016">
    <property type="entry name" value="PMDh-S-like"/>
</dbReference>
<evidence type="ECO:0000313" key="4">
    <source>
        <dbReference type="EMBL" id="KUG10844.1"/>
    </source>
</evidence>
<dbReference type="PIRSF" id="PIRSF004966">
    <property type="entry name" value="UCP004966"/>
    <property type="match status" value="1"/>
</dbReference>
<sequence>MLFHGRGISRGRGSGEILVSPAPISFLSGVNPDTGVIVERGHPLEGESITGKILAFGHGKGSTVGSYVLYALRRNGKAPAAIINTRADPIIAVGAIIGCIPMVDQPEVDILRFRNGTPATVDGTSGEIEYEGEILPEPKG</sequence>
<protein>
    <submittedName>
        <fullName evidence="4">Putative aconitate hydratase x</fullName>
    </submittedName>
</protein>
<dbReference type="GO" id="GO:0008299">
    <property type="term" value="P:isoprenoid biosynthetic process"/>
    <property type="evidence" value="ECO:0007669"/>
    <property type="project" value="UniProtKB-KW"/>
</dbReference>
<dbReference type="HAMAP" id="MF_00078">
    <property type="entry name" value="PMDh_S"/>
    <property type="match status" value="1"/>
</dbReference>
<comment type="caution">
    <text evidence="4">The sequence shown here is derived from an EMBL/GenBank/DDBJ whole genome shotgun (WGS) entry which is preliminary data.</text>
</comment>
<accession>A0A0W8EQL2</accession>
<feature type="domain" description="Phosphomevalonate dehydratase small subunit-like" evidence="3">
    <location>
        <begin position="24"/>
        <end position="103"/>
    </location>
</feature>
<name>A0A0W8EQL2_9ZZZZ</name>
<dbReference type="GO" id="GO:0016829">
    <property type="term" value="F:lyase activity"/>
    <property type="evidence" value="ECO:0007669"/>
    <property type="project" value="UniProtKB-KW"/>
</dbReference>
<dbReference type="Pfam" id="PF01989">
    <property type="entry name" value="AcnX_swivel_put"/>
    <property type="match status" value="1"/>
</dbReference>
<evidence type="ECO:0000256" key="1">
    <source>
        <dbReference type="ARBA" id="ARBA00023229"/>
    </source>
</evidence>